<dbReference type="InterPro" id="IPR027417">
    <property type="entry name" value="P-loop_NTPase"/>
</dbReference>
<dbReference type="OrthoDB" id="9799337at2"/>
<name>A0A1W1VDA0_9FIRM</name>
<reference evidence="6 7" key="1">
    <citation type="submission" date="2017-04" db="EMBL/GenBank/DDBJ databases">
        <authorList>
            <person name="Afonso C.L."/>
            <person name="Miller P.J."/>
            <person name="Scott M.A."/>
            <person name="Spackman E."/>
            <person name="Goraichik I."/>
            <person name="Dimitrov K.M."/>
            <person name="Suarez D.L."/>
            <person name="Swayne D.E."/>
        </authorList>
    </citation>
    <scope>NUCLEOTIDE SEQUENCE [LARGE SCALE GENOMIC DNA]</scope>
    <source>
        <strain evidence="6 7">ToBE</strain>
    </source>
</reference>
<evidence type="ECO:0000256" key="1">
    <source>
        <dbReference type="ARBA" id="ARBA00022448"/>
    </source>
</evidence>
<keyword evidence="3 6" id="KW-0067">ATP-binding</keyword>
<dbReference type="SUPFAM" id="SSF52540">
    <property type="entry name" value="P-loop containing nucleoside triphosphate hydrolases"/>
    <property type="match status" value="1"/>
</dbReference>
<dbReference type="InterPro" id="IPR003439">
    <property type="entry name" value="ABC_transporter-like_ATP-bd"/>
</dbReference>
<evidence type="ECO:0000313" key="7">
    <source>
        <dbReference type="Proteomes" id="UP000192569"/>
    </source>
</evidence>
<dbReference type="AlphaFoldDB" id="A0A1W1VDA0"/>
<dbReference type="Gene3D" id="3.40.50.300">
    <property type="entry name" value="P-loop containing nucleotide triphosphate hydrolases"/>
    <property type="match status" value="1"/>
</dbReference>
<dbReference type="GO" id="GO:0005524">
    <property type="term" value="F:ATP binding"/>
    <property type="evidence" value="ECO:0007669"/>
    <property type="project" value="UniProtKB-KW"/>
</dbReference>
<evidence type="ECO:0000259" key="5">
    <source>
        <dbReference type="PROSITE" id="PS50893"/>
    </source>
</evidence>
<keyword evidence="7" id="KW-1185">Reference proteome</keyword>
<keyword evidence="2" id="KW-0547">Nucleotide-binding</keyword>
<evidence type="ECO:0000313" key="6">
    <source>
        <dbReference type="EMBL" id="SMB91193.1"/>
    </source>
</evidence>
<dbReference type="RefSeq" id="WP_084663527.1">
    <property type="nucleotide sequence ID" value="NZ_LT838272.1"/>
</dbReference>
<dbReference type="Proteomes" id="UP000192569">
    <property type="component" value="Chromosome I"/>
</dbReference>
<evidence type="ECO:0000256" key="4">
    <source>
        <dbReference type="ARBA" id="ARBA00022967"/>
    </source>
</evidence>
<sequence length="437" mass="48916">MKVLEAKELAIGYRDRKVVEGVNFKAFKGQFICLLGPNGSGKSTLLRCLAGLLAPQKGAVYLKGQSLYHFLAKDLAKHMAVVLTERVSVELLRVFDLVAMGRYPYTGIWGRLKEEDNKKVWEALNLVHAQDLAFRYFGELSDGEKQKVLLARALAQDPELIILDEPTTHLDVRHRLEVTSILRHLSGEKGITIIASLHDLDLALKTCELAILVKNGKILAWGPPEEILTENIIAELYDIKDACFNEYLGSLELKARGHPEIYVFGGGGRAATLYRILAKRGFGILTGVIHENDIDYYIARAIGATIISERPFEEISLEAFKKASKLLERVSWVVDAGYPVGLLNRRNLELLRQAVARGKEVYTLRSQKEAFNLYGNLAQGFIYCSNWKNLIDYFCKPQERPRQEAWAEVNQASPCASVGRGRVIPKADREEAGHAPV</sequence>
<dbReference type="InterPro" id="IPR003593">
    <property type="entry name" value="AAA+_ATPase"/>
</dbReference>
<accession>A0A1W1VDA0</accession>
<organism evidence="6 7">
    <name type="scientific">Thermanaeromonas toyohensis ToBE</name>
    <dbReference type="NCBI Taxonomy" id="698762"/>
    <lineage>
        <taxon>Bacteria</taxon>
        <taxon>Bacillati</taxon>
        <taxon>Bacillota</taxon>
        <taxon>Clostridia</taxon>
        <taxon>Neomoorellales</taxon>
        <taxon>Neomoorellaceae</taxon>
        <taxon>Thermanaeromonas</taxon>
    </lineage>
</organism>
<dbReference type="STRING" id="698762.SAMN00808754_0399"/>
<dbReference type="EMBL" id="LT838272">
    <property type="protein sequence ID" value="SMB91193.1"/>
    <property type="molecule type" value="Genomic_DNA"/>
</dbReference>
<dbReference type="CDD" id="cd03214">
    <property type="entry name" value="ABC_Iron-Siderophores_B12_Hemin"/>
    <property type="match status" value="1"/>
</dbReference>
<dbReference type="GO" id="GO:0016887">
    <property type="term" value="F:ATP hydrolysis activity"/>
    <property type="evidence" value="ECO:0007669"/>
    <property type="project" value="InterPro"/>
</dbReference>
<evidence type="ECO:0000256" key="3">
    <source>
        <dbReference type="ARBA" id="ARBA00022840"/>
    </source>
</evidence>
<keyword evidence="1" id="KW-0813">Transport</keyword>
<dbReference type="PROSITE" id="PS50893">
    <property type="entry name" value="ABC_TRANSPORTER_2"/>
    <property type="match status" value="1"/>
</dbReference>
<feature type="domain" description="ABC transporter" evidence="5">
    <location>
        <begin position="4"/>
        <end position="240"/>
    </location>
</feature>
<dbReference type="SMART" id="SM00382">
    <property type="entry name" value="AAA"/>
    <property type="match status" value="1"/>
</dbReference>
<evidence type="ECO:0000256" key="2">
    <source>
        <dbReference type="ARBA" id="ARBA00022741"/>
    </source>
</evidence>
<dbReference type="FunFam" id="3.40.50.300:FF:000134">
    <property type="entry name" value="Iron-enterobactin ABC transporter ATP-binding protein"/>
    <property type="match status" value="1"/>
</dbReference>
<gene>
    <name evidence="6" type="ORF">SAMN00808754_0399</name>
</gene>
<proteinExistence type="predicted"/>
<dbReference type="Pfam" id="PF00005">
    <property type="entry name" value="ABC_tran"/>
    <property type="match status" value="1"/>
</dbReference>
<dbReference type="PANTHER" id="PTHR42794">
    <property type="entry name" value="HEMIN IMPORT ATP-BINDING PROTEIN HMUV"/>
    <property type="match status" value="1"/>
</dbReference>
<protein>
    <submittedName>
        <fullName evidence="6">Iron complex transport system ATP-binding protein</fullName>
    </submittedName>
</protein>
<dbReference type="PANTHER" id="PTHR42794:SF1">
    <property type="entry name" value="HEMIN IMPORT ATP-BINDING PROTEIN HMUV"/>
    <property type="match status" value="1"/>
</dbReference>
<keyword evidence="4" id="KW-1278">Translocase</keyword>